<evidence type="ECO:0000259" key="3">
    <source>
        <dbReference type="PROSITE" id="PS50894"/>
    </source>
</evidence>
<accession>A0A3L7JEV5</accession>
<dbReference type="Proteomes" id="UP000281094">
    <property type="component" value="Unassembled WGS sequence"/>
</dbReference>
<dbReference type="EMBL" id="RCWN01000001">
    <property type="protein sequence ID" value="RLQ88855.1"/>
    <property type="molecule type" value="Genomic_DNA"/>
</dbReference>
<keyword evidence="5" id="KW-1185">Reference proteome</keyword>
<evidence type="ECO:0000256" key="1">
    <source>
        <dbReference type="ARBA" id="ARBA00023012"/>
    </source>
</evidence>
<dbReference type="GO" id="GO:0000160">
    <property type="term" value="P:phosphorelay signal transduction system"/>
    <property type="evidence" value="ECO:0007669"/>
    <property type="project" value="UniProtKB-KW"/>
</dbReference>
<gene>
    <name evidence="4" type="ORF">D8780_12110</name>
</gene>
<dbReference type="SUPFAM" id="SSF47226">
    <property type="entry name" value="Histidine-containing phosphotransfer domain, HPT domain"/>
    <property type="match status" value="1"/>
</dbReference>
<keyword evidence="1" id="KW-0902">Two-component regulatory system</keyword>
<reference evidence="4 5" key="1">
    <citation type="submission" date="2018-10" db="EMBL/GenBank/DDBJ databases">
        <title>Notoacmeibacter sp. M2BS9Y-3-1, whole genome shotgun sequence.</title>
        <authorList>
            <person name="Tuo L."/>
        </authorList>
    </citation>
    <scope>NUCLEOTIDE SEQUENCE [LARGE SCALE GENOMIC DNA]</scope>
    <source>
        <strain evidence="4 5">M2BS9Y-3-1</strain>
    </source>
</reference>
<name>A0A3L7JEV5_9HYPH</name>
<evidence type="ECO:0000313" key="5">
    <source>
        <dbReference type="Proteomes" id="UP000281094"/>
    </source>
</evidence>
<comment type="caution">
    <text evidence="4">The sequence shown here is derived from an EMBL/GenBank/DDBJ whole genome shotgun (WGS) entry which is preliminary data.</text>
</comment>
<dbReference type="InterPro" id="IPR036641">
    <property type="entry name" value="HPT_dom_sf"/>
</dbReference>
<sequence length="103" mass="11514">MSDREFHERLAGARRRFASRIDERLRSVEKTIAQGDFETARRILHNLAGAAPTFGFEAFGAKAREIEALIADGYQSRSPGPEETSTIIRETALLRHDTKGLEA</sequence>
<protein>
    <submittedName>
        <fullName evidence="4">Hpt domain-containing protein</fullName>
    </submittedName>
</protein>
<dbReference type="AlphaFoldDB" id="A0A3L7JEV5"/>
<dbReference type="RefSeq" id="WP_121645823.1">
    <property type="nucleotide sequence ID" value="NZ_RCWN01000001.1"/>
</dbReference>
<keyword evidence="2" id="KW-0597">Phosphoprotein</keyword>
<proteinExistence type="predicted"/>
<dbReference type="GO" id="GO:0004672">
    <property type="term" value="F:protein kinase activity"/>
    <property type="evidence" value="ECO:0007669"/>
    <property type="project" value="UniProtKB-ARBA"/>
</dbReference>
<dbReference type="PROSITE" id="PS50894">
    <property type="entry name" value="HPT"/>
    <property type="match status" value="1"/>
</dbReference>
<organism evidence="4 5">
    <name type="scientific">Notoacmeibacter ruber</name>
    <dbReference type="NCBI Taxonomy" id="2670375"/>
    <lineage>
        <taxon>Bacteria</taxon>
        <taxon>Pseudomonadati</taxon>
        <taxon>Pseudomonadota</taxon>
        <taxon>Alphaproteobacteria</taxon>
        <taxon>Hyphomicrobiales</taxon>
        <taxon>Notoacmeibacteraceae</taxon>
        <taxon>Notoacmeibacter</taxon>
    </lineage>
</organism>
<dbReference type="InterPro" id="IPR008207">
    <property type="entry name" value="Sig_transdc_His_kin_Hpt_dom"/>
</dbReference>
<feature type="modified residue" description="Phosphohistidine" evidence="2">
    <location>
        <position position="45"/>
    </location>
</feature>
<feature type="domain" description="HPt" evidence="3">
    <location>
        <begin position="6"/>
        <end position="103"/>
    </location>
</feature>
<evidence type="ECO:0000313" key="4">
    <source>
        <dbReference type="EMBL" id="RLQ88855.1"/>
    </source>
</evidence>
<evidence type="ECO:0000256" key="2">
    <source>
        <dbReference type="PROSITE-ProRule" id="PRU00110"/>
    </source>
</evidence>
<dbReference type="Gene3D" id="1.20.120.160">
    <property type="entry name" value="HPT domain"/>
    <property type="match status" value="1"/>
</dbReference>
<dbReference type="Pfam" id="PF01627">
    <property type="entry name" value="Hpt"/>
    <property type="match status" value="1"/>
</dbReference>